<dbReference type="GO" id="GO:0006508">
    <property type="term" value="P:proteolysis"/>
    <property type="evidence" value="ECO:0007669"/>
    <property type="project" value="InterPro"/>
</dbReference>
<dbReference type="Pfam" id="PF00770">
    <property type="entry name" value="Peptidase_C5"/>
    <property type="match status" value="1"/>
</dbReference>
<keyword evidence="2" id="KW-1185">Reference proteome</keyword>
<dbReference type="InterPro" id="IPR000855">
    <property type="entry name" value="Peptidase_C5"/>
</dbReference>
<dbReference type="Proteomes" id="UP001054945">
    <property type="component" value="Unassembled WGS sequence"/>
</dbReference>
<dbReference type="SUPFAM" id="SSF54001">
    <property type="entry name" value="Cysteine proteinases"/>
    <property type="match status" value="1"/>
</dbReference>
<dbReference type="InterPro" id="IPR038765">
    <property type="entry name" value="Papain-like_cys_pep_sf"/>
</dbReference>
<reference evidence="1 2" key="1">
    <citation type="submission" date="2021-06" db="EMBL/GenBank/DDBJ databases">
        <title>Caerostris extrusa draft genome.</title>
        <authorList>
            <person name="Kono N."/>
            <person name="Arakawa K."/>
        </authorList>
    </citation>
    <scope>NUCLEOTIDE SEQUENCE [LARGE SCALE GENOMIC DNA]</scope>
</reference>
<evidence type="ECO:0000313" key="2">
    <source>
        <dbReference type="Proteomes" id="UP001054945"/>
    </source>
</evidence>
<proteinExistence type="predicted"/>
<organism evidence="1 2">
    <name type="scientific">Caerostris extrusa</name>
    <name type="common">Bark spider</name>
    <name type="synonym">Caerostris bankana</name>
    <dbReference type="NCBI Taxonomy" id="172846"/>
    <lineage>
        <taxon>Eukaryota</taxon>
        <taxon>Metazoa</taxon>
        <taxon>Ecdysozoa</taxon>
        <taxon>Arthropoda</taxon>
        <taxon>Chelicerata</taxon>
        <taxon>Arachnida</taxon>
        <taxon>Araneae</taxon>
        <taxon>Araneomorphae</taxon>
        <taxon>Entelegynae</taxon>
        <taxon>Araneoidea</taxon>
        <taxon>Araneidae</taxon>
        <taxon>Caerostris</taxon>
    </lineage>
</organism>
<dbReference type="AlphaFoldDB" id="A0AAV4RCH6"/>
<sequence>MAALSGAFIHNFCRIFPNFSPISFLGVFAADGIPSLDQIDDMAAIIVNTHSSGQPGEHWLLMVFSKARRYLYFFDSFGCHPDEFYPHIANFVRTLFPEVEWNTFPFQSPETSVCGYYCIFYLTKLFLECGRESIFKELCSQENADQYVVDYVQEFCSLTNRL</sequence>
<gene>
    <name evidence="1" type="ORF">CEXT_416531</name>
</gene>
<evidence type="ECO:0008006" key="3">
    <source>
        <dbReference type="Google" id="ProtNLM"/>
    </source>
</evidence>
<dbReference type="Gene3D" id="3.40.395.10">
    <property type="entry name" value="Adenoviral Proteinase, Chain A"/>
    <property type="match status" value="1"/>
</dbReference>
<dbReference type="EMBL" id="BPLR01007782">
    <property type="protein sequence ID" value="GIY19678.1"/>
    <property type="molecule type" value="Genomic_DNA"/>
</dbReference>
<comment type="caution">
    <text evidence="1">The sequence shown here is derived from an EMBL/GenBank/DDBJ whole genome shotgun (WGS) entry which is preliminary data.</text>
</comment>
<protein>
    <recommendedName>
        <fullName evidence="3">Ubiquitin-like protease family profile domain-containing protein</fullName>
    </recommendedName>
</protein>
<dbReference type="GO" id="GO:0004197">
    <property type="term" value="F:cysteine-type endopeptidase activity"/>
    <property type="evidence" value="ECO:0007669"/>
    <property type="project" value="InterPro"/>
</dbReference>
<evidence type="ECO:0000313" key="1">
    <source>
        <dbReference type="EMBL" id="GIY19678.1"/>
    </source>
</evidence>
<name>A0AAV4RCH6_CAEEX</name>
<accession>A0AAV4RCH6</accession>